<dbReference type="InterPro" id="IPR027417">
    <property type="entry name" value="P-loop_NTPase"/>
</dbReference>
<dbReference type="Gene3D" id="1.20.1560.10">
    <property type="entry name" value="ABC transporter type 1, transmembrane domain"/>
    <property type="match status" value="1"/>
</dbReference>
<proteinExistence type="predicted"/>
<dbReference type="InterPro" id="IPR003593">
    <property type="entry name" value="AAA+_ATPase"/>
</dbReference>
<keyword evidence="3" id="KW-1003">Cell membrane</keyword>
<sequence>MMKLLRFLKPYRTPVIFVLILVLLQSLSDLYLPTLMADIVDKGVVTGDTPYIWKIGGVMMVIALLGAVCSVGASYLSAKASGGFGKDVRSRVFSHVSQFSLNEFDKIGTASLITRTTNDITQVQQVLMMMMRVMVMAPMMCFGGIIMAMYKDMTLSLVIIAIVPILALLIFVIVRKGIPLFRAMQLKLDKLNLVLRENLTGIRVIRSFNRVGHEQKRFNAANLDLTDTAIRVNRIMASLMPVMMLMMNIASVALIWFGGLRIDSNHMEVGDLIAFIQYAFQIMFSLMFASMMFVMIPRASASAVRINEVLDMQPDINDPVVPKQPSAAGLVEFDNVTFHYPGAEMPAVSNISFTAGPGEITAIIGGTGSGKSTLINLIPRFYDLTDGQIRIGGIDIRDLTQEQLRAGIGLVPQKSVLFTGTIAENIRYGKEDATEEEVRHAAEIAQASDFVSKMQEGFESPIAQGGTNVSGGQKQRLSIARALVRKPSIYLFDDSFSALDFKTDAKLREALRPATTEATVIIVAQRVSTVMDADRIIVLEDGKVAGIGSHRELLQSNEIYREIVTSQLSEEEIA</sequence>
<evidence type="ECO:0000313" key="13">
    <source>
        <dbReference type="Proteomes" id="UP000612456"/>
    </source>
</evidence>
<dbReference type="PROSITE" id="PS50893">
    <property type="entry name" value="ABC_TRANSPORTER_2"/>
    <property type="match status" value="1"/>
</dbReference>
<dbReference type="Proteomes" id="UP000612456">
    <property type="component" value="Unassembled WGS sequence"/>
</dbReference>
<dbReference type="CDD" id="cd18548">
    <property type="entry name" value="ABC_6TM_Tm287_like"/>
    <property type="match status" value="1"/>
</dbReference>
<dbReference type="FunFam" id="3.40.50.300:FF:000854">
    <property type="entry name" value="Multidrug ABC transporter ATP-binding protein"/>
    <property type="match status" value="1"/>
</dbReference>
<organism evidence="12 13">
    <name type="scientific">Paenibacillus nasutitermitis</name>
    <dbReference type="NCBI Taxonomy" id="1652958"/>
    <lineage>
        <taxon>Bacteria</taxon>
        <taxon>Bacillati</taxon>
        <taxon>Bacillota</taxon>
        <taxon>Bacilli</taxon>
        <taxon>Bacillales</taxon>
        <taxon>Paenibacillaceae</taxon>
        <taxon>Paenibacillus</taxon>
    </lineage>
</organism>
<keyword evidence="2" id="KW-0813">Transport</keyword>
<keyword evidence="5" id="KW-0547">Nucleotide-binding</keyword>
<protein>
    <submittedName>
        <fullName evidence="12">Multidrug ABC transporter ATP-binding protein</fullName>
    </submittedName>
</protein>
<keyword evidence="8 9" id="KW-0472">Membrane</keyword>
<comment type="subcellular location">
    <subcellularLocation>
        <location evidence="1">Cell membrane</location>
        <topology evidence="1">Multi-pass membrane protein</topology>
    </subcellularLocation>
</comment>
<evidence type="ECO:0000313" key="12">
    <source>
        <dbReference type="EMBL" id="GGD93047.1"/>
    </source>
</evidence>
<dbReference type="SUPFAM" id="SSF90123">
    <property type="entry name" value="ABC transporter transmembrane region"/>
    <property type="match status" value="1"/>
</dbReference>
<dbReference type="RefSeq" id="WP_188997836.1">
    <property type="nucleotide sequence ID" value="NZ_BMHP01000006.1"/>
</dbReference>
<evidence type="ECO:0000259" key="11">
    <source>
        <dbReference type="PROSITE" id="PS50929"/>
    </source>
</evidence>
<evidence type="ECO:0000259" key="10">
    <source>
        <dbReference type="PROSITE" id="PS50893"/>
    </source>
</evidence>
<dbReference type="PROSITE" id="PS00211">
    <property type="entry name" value="ABC_TRANSPORTER_1"/>
    <property type="match status" value="1"/>
</dbReference>
<evidence type="ECO:0000256" key="1">
    <source>
        <dbReference type="ARBA" id="ARBA00004651"/>
    </source>
</evidence>
<dbReference type="EMBL" id="BMHP01000006">
    <property type="protein sequence ID" value="GGD93047.1"/>
    <property type="molecule type" value="Genomic_DNA"/>
</dbReference>
<dbReference type="SUPFAM" id="SSF52540">
    <property type="entry name" value="P-loop containing nucleoside triphosphate hydrolases"/>
    <property type="match status" value="1"/>
</dbReference>
<evidence type="ECO:0000256" key="7">
    <source>
        <dbReference type="ARBA" id="ARBA00022989"/>
    </source>
</evidence>
<dbReference type="Pfam" id="PF00005">
    <property type="entry name" value="ABC_tran"/>
    <property type="match status" value="1"/>
</dbReference>
<dbReference type="PANTHER" id="PTHR43394:SF1">
    <property type="entry name" value="ATP-BINDING CASSETTE SUB-FAMILY B MEMBER 10, MITOCHONDRIAL"/>
    <property type="match status" value="1"/>
</dbReference>
<feature type="transmembrane region" description="Helical" evidence="9">
    <location>
        <begin position="272"/>
        <end position="296"/>
    </location>
</feature>
<dbReference type="SMART" id="SM00382">
    <property type="entry name" value="AAA"/>
    <property type="match status" value="1"/>
</dbReference>
<comment type="caution">
    <text evidence="12">The sequence shown here is derived from an EMBL/GenBank/DDBJ whole genome shotgun (WGS) entry which is preliminary data.</text>
</comment>
<feature type="transmembrane region" description="Helical" evidence="9">
    <location>
        <begin position="156"/>
        <end position="174"/>
    </location>
</feature>
<dbReference type="InterPro" id="IPR003439">
    <property type="entry name" value="ABC_transporter-like_ATP-bd"/>
</dbReference>
<dbReference type="GO" id="GO:0005886">
    <property type="term" value="C:plasma membrane"/>
    <property type="evidence" value="ECO:0007669"/>
    <property type="project" value="UniProtKB-SubCell"/>
</dbReference>
<dbReference type="FunFam" id="1.20.1560.10:FF:000040">
    <property type="entry name" value="Multidrug ABC transporter ATP-binding protein"/>
    <property type="match status" value="1"/>
</dbReference>
<dbReference type="InterPro" id="IPR039421">
    <property type="entry name" value="Type_1_exporter"/>
</dbReference>
<dbReference type="PROSITE" id="PS50929">
    <property type="entry name" value="ABC_TM1F"/>
    <property type="match status" value="1"/>
</dbReference>
<keyword evidence="13" id="KW-1185">Reference proteome</keyword>
<keyword evidence="4 9" id="KW-0812">Transmembrane</keyword>
<dbReference type="PANTHER" id="PTHR43394">
    <property type="entry name" value="ATP-DEPENDENT PERMEASE MDL1, MITOCHONDRIAL"/>
    <property type="match status" value="1"/>
</dbReference>
<reference evidence="12" key="1">
    <citation type="journal article" date="2014" name="Int. J. Syst. Evol. Microbiol.">
        <title>Complete genome sequence of Corynebacterium casei LMG S-19264T (=DSM 44701T), isolated from a smear-ripened cheese.</title>
        <authorList>
            <consortium name="US DOE Joint Genome Institute (JGI-PGF)"/>
            <person name="Walter F."/>
            <person name="Albersmeier A."/>
            <person name="Kalinowski J."/>
            <person name="Ruckert C."/>
        </authorList>
    </citation>
    <scope>NUCLEOTIDE SEQUENCE</scope>
    <source>
        <strain evidence="12">CGMCC 1.15178</strain>
    </source>
</reference>
<evidence type="ECO:0000256" key="3">
    <source>
        <dbReference type="ARBA" id="ARBA00022475"/>
    </source>
</evidence>
<dbReference type="GO" id="GO:0016887">
    <property type="term" value="F:ATP hydrolysis activity"/>
    <property type="evidence" value="ECO:0007669"/>
    <property type="project" value="InterPro"/>
</dbReference>
<dbReference type="InterPro" id="IPR036640">
    <property type="entry name" value="ABC1_TM_sf"/>
</dbReference>
<keyword evidence="6 12" id="KW-0067">ATP-binding</keyword>
<evidence type="ECO:0000256" key="9">
    <source>
        <dbReference type="SAM" id="Phobius"/>
    </source>
</evidence>
<dbReference type="InterPro" id="IPR017871">
    <property type="entry name" value="ABC_transporter-like_CS"/>
</dbReference>
<reference evidence="12" key="2">
    <citation type="submission" date="2020-09" db="EMBL/GenBank/DDBJ databases">
        <authorList>
            <person name="Sun Q."/>
            <person name="Zhou Y."/>
        </authorList>
    </citation>
    <scope>NUCLEOTIDE SEQUENCE</scope>
    <source>
        <strain evidence="12">CGMCC 1.15178</strain>
    </source>
</reference>
<dbReference type="InterPro" id="IPR011527">
    <property type="entry name" value="ABC1_TM_dom"/>
</dbReference>
<dbReference type="Pfam" id="PF00664">
    <property type="entry name" value="ABC_membrane"/>
    <property type="match status" value="1"/>
</dbReference>
<feature type="domain" description="ABC transmembrane type-1" evidence="11">
    <location>
        <begin position="16"/>
        <end position="298"/>
    </location>
</feature>
<feature type="domain" description="ABC transporter" evidence="10">
    <location>
        <begin position="331"/>
        <end position="566"/>
    </location>
</feature>
<name>A0A917E270_9BACL</name>
<feature type="transmembrane region" description="Helical" evidence="9">
    <location>
        <begin position="52"/>
        <end position="76"/>
    </location>
</feature>
<feature type="transmembrane region" description="Helical" evidence="9">
    <location>
        <begin position="133"/>
        <end position="150"/>
    </location>
</feature>
<dbReference type="GO" id="GO:0015421">
    <property type="term" value="F:ABC-type oligopeptide transporter activity"/>
    <property type="evidence" value="ECO:0007669"/>
    <property type="project" value="TreeGrafter"/>
</dbReference>
<evidence type="ECO:0000256" key="2">
    <source>
        <dbReference type="ARBA" id="ARBA00022448"/>
    </source>
</evidence>
<feature type="transmembrane region" description="Helical" evidence="9">
    <location>
        <begin position="239"/>
        <end position="260"/>
    </location>
</feature>
<dbReference type="Gene3D" id="3.40.50.300">
    <property type="entry name" value="P-loop containing nucleotide triphosphate hydrolases"/>
    <property type="match status" value="1"/>
</dbReference>
<dbReference type="GO" id="GO:0005524">
    <property type="term" value="F:ATP binding"/>
    <property type="evidence" value="ECO:0007669"/>
    <property type="project" value="UniProtKB-KW"/>
</dbReference>
<gene>
    <name evidence="12" type="ORF">GCM10010911_59540</name>
</gene>
<evidence type="ECO:0000256" key="4">
    <source>
        <dbReference type="ARBA" id="ARBA00022692"/>
    </source>
</evidence>
<keyword evidence="7 9" id="KW-1133">Transmembrane helix</keyword>
<dbReference type="AlphaFoldDB" id="A0A917E270"/>
<evidence type="ECO:0000256" key="6">
    <source>
        <dbReference type="ARBA" id="ARBA00022840"/>
    </source>
</evidence>
<evidence type="ECO:0000256" key="8">
    <source>
        <dbReference type="ARBA" id="ARBA00023136"/>
    </source>
</evidence>
<accession>A0A917E270</accession>
<evidence type="ECO:0000256" key="5">
    <source>
        <dbReference type="ARBA" id="ARBA00022741"/>
    </source>
</evidence>